<evidence type="ECO:0000313" key="3">
    <source>
        <dbReference type="Proteomes" id="UP000823933"/>
    </source>
</evidence>
<keyword evidence="1" id="KW-0812">Transmembrane</keyword>
<keyword evidence="1" id="KW-0472">Membrane</keyword>
<comment type="caution">
    <text evidence="2">The sequence shown here is derived from an EMBL/GenBank/DDBJ whole genome shotgun (WGS) entry which is preliminary data.</text>
</comment>
<dbReference type="EMBL" id="DXHQ01000005">
    <property type="protein sequence ID" value="HIW07826.1"/>
    <property type="molecule type" value="Genomic_DNA"/>
</dbReference>
<proteinExistence type="predicted"/>
<feature type="transmembrane region" description="Helical" evidence="1">
    <location>
        <begin position="40"/>
        <end position="57"/>
    </location>
</feature>
<organism evidence="2 3">
    <name type="scientific">Candidatus Faecalibacterium intestinigallinarum</name>
    <dbReference type="NCBI Taxonomy" id="2838581"/>
    <lineage>
        <taxon>Bacteria</taxon>
        <taxon>Bacillati</taxon>
        <taxon>Bacillota</taxon>
        <taxon>Clostridia</taxon>
        <taxon>Eubacteriales</taxon>
        <taxon>Oscillospiraceae</taxon>
        <taxon>Faecalibacterium</taxon>
    </lineage>
</organism>
<reference evidence="2" key="1">
    <citation type="journal article" date="2021" name="PeerJ">
        <title>Extensive microbial diversity within the chicken gut microbiome revealed by metagenomics and culture.</title>
        <authorList>
            <person name="Gilroy R."/>
            <person name="Ravi A."/>
            <person name="Getino M."/>
            <person name="Pursley I."/>
            <person name="Horton D.L."/>
            <person name="Alikhan N.F."/>
            <person name="Baker D."/>
            <person name="Gharbi K."/>
            <person name="Hall N."/>
            <person name="Watson M."/>
            <person name="Adriaenssens E.M."/>
            <person name="Foster-Nyarko E."/>
            <person name="Jarju S."/>
            <person name="Secka A."/>
            <person name="Antonio M."/>
            <person name="Oren A."/>
            <person name="Chaudhuri R.R."/>
            <person name="La Ragione R."/>
            <person name="Hildebrand F."/>
            <person name="Pallen M.J."/>
        </authorList>
    </citation>
    <scope>NUCLEOTIDE SEQUENCE</scope>
    <source>
        <strain evidence="2">ChiHcolR34-3080</strain>
    </source>
</reference>
<reference evidence="2" key="2">
    <citation type="submission" date="2021-04" db="EMBL/GenBank/DDBJ databases">
        <authorList>
            <person name="Gilroy R."/>
        </authorList>
    </citation>
    <scope>NUCLEOTIDE SEQUENCE</scope>
    <source>
        <strain evidence="2">ChiHcolR34-3080</strain>
    </source>
</reference>
<gene>
    <name evidence="2" type="ORF">H9890_00275</name>
</gene>
<sequence length="59" mass="6026">MPRDYGYFGKGPAGYAHYMTAFKRNQGGGGGNGGCNGGCFLLLLGAVVVLAVIEVLVTS</sequence>
<dbReference type="AlphaFoldDB" id="A0A9D1Q9A5"/>
<accession>A0A9D1Q9A5</accession>
<keyword evidence="1" id="KW-1133">Transmembrane helix</keyword>
<evidence type="ECO:0000256" key="1">
    <source>
        <dbReference type="SAM" id="Phobius"/>
    </source>
</evidence>
<name>A0A9D1Q9A5_9FIRM</name>
<protein>
    <submittedName>
        <fullName evidence="2">HFLK protein</fullName>
    </submittedName>
</protein>
<evidence type="ECO:0000313" key="2">
    <source>
        <dbReference type="EMBL" id="HIW07826.1"/>
    </source>
</evidence>
<dbReference type="Proteomes" id="UP000823933">
    <property type="component" value="Unassembled WGS sequence"/>
</dbReference>